<dbReference type="RefSeq" id="WP_078980493.1">
    <property type="nucleotide sequence ID" value="NZ_MWQN01000002.1"/>
</dbReference>
<dbReference type="PANTHER" id="PTHR43585:SF2">
    <property type="entry name" value="ATP-GRASP ENZYME FSQD"/>
    <property type="match status" value="1"/>
</dbReference>
<keyword evidence="1" id="KW-0436">Ligase</keyword>
<reference evidence="6 7" key="1">
    <citation type="submission" date="2017-03" db="EMBL/GenBank/DDBJ databases">
        <title>Draft genome sequence of Streptomyces scabrisporus NF3, endophyte isolated from Amphipterygium adstringens.</title>
        <authorList>
            <person name="Vazquez M."/>
            <person name="Ceapa C.D."/>
            <person name="Rodriguez Luna D."/>
            <person name="Sanchez Esquivel S."/>
        </authorList>
    </citation>
    <scope>NUCLEOTIDE SEQUENCE [LARGE SCALE GENOMIC DNA]</scope>
    <source>
        <strain evidence="6 7">NF3</strain>
    </source>
</reference>
<dbReference type="Gene3D" id="3.30.470.20">
    <property type="entry name" value="ATP-grasp fold, B domain"/>
    <property type="match status" value="1"/>
</dbReference>
<name>A0A1T3NQX3_9ACTN</name>
<evidence type="ECO:0000256" key="2">
    <source>
        <dbReference type="ARBA" id="ARBA00022741"/>
    </source>
</evidence>
<proteinExistence type="predicted"/>
<dbReference type="PROSITE" id="PS50975">
    <property type="entry name" value="ATP_GRASP"/>
    <property type="match status" value="1"/>
</dbReference>
<dbReference type="EMBL" id="MWQN01000002">
    <property type="protein sequence ID" value="OPC79277.1"/>
    <property type="molecule type" value="Genomic_DNA"/>
</dbReference>
<accession>A0A1T3NQX3</accession>
<evidence type="ECO:0000313" key="7">
    <source>
        <dbReference type="Proteomes" id="UP000190037"/>
    </source>
</evidence>
<dbReference type="InterPro" id="IPR011761">
    <property type="entry name" value="ATP-grasp"/>
</dbReference>
<sequence length="444" mass="47975">MTQAPFESRDSADRPQAFILTGSFPVIRRNPLYLTELSGRGLKILVITAESYRAQATEAMADTSNPAAQITEIAYVTGDFTVQGAFVAGAIARTSAWREAYTIVGAYAVGDYLAEPTGLLADGLGVRSPGLRASRACRSKYLQRWYAPDLGPASLTIPAGERERVDLGAVRFPAVVKPASRASSSGVETVADVAGLRAKLATYPDHEVVLVEEKVSGPEFSVESLIQDGEVVFASVTDKVTTDSHAHTFVEMAHSVPSVREDVREALVTANRQLVAALAFEHGIAHSEWRVGDDGRPRLIEVAARTPGDGLLTLYQLATGRPLEPEILRVALGEPANYPQPHRYTRQVYLEHRPGTLEDVVLDWPDVRPEWIGASGVWPDIKPGAPGEEPTLRAVLVLRERGASLTPLADSDDRSVTFFIDAPTPDGLDALEQRVRAAIRVVVG</sequence>
<gene>
    <name evidence="6" type="ORF">B4N89_35055</name>
</gene>
<dbReference type="GO" id="GO:0016874">
    <property type="term" value="F:ligase activity"/>
    <property type="evidence" value="ECO:0007669"/>
    <property type="project" value="UniProtKB-KW"/>
</dbReference>
<evidence type="ECO:0000259" key="5">
    <source>
        <dbReference type="PROSITE" id="PS50975"/>
    </source>
</evidence>
<dbReference type="GO" id="GO:0005524">
    <property type="term" value="F:ATP binding"/>
    <property type="evidence" value="ECO:0007669"/>
    <property type="project" value="UniProtKB-UniRule"/>
</dbReference>
<keyword evidence="3 4" id="KW-0067">ATP-binding</keyword>
<dbReference type="AlphaFoldDB" id="A0A1T3NQX3"/>
<evidence type="ECO:0000256" key="3">
    <source>
        <dbReference type="ARBA" id="ARBA00022840"/>
    </source>
</evidence>
<feature type="domain" description="ATP-grasp" evidence="5">
    <location>
        <begin position="140"/>
        <end position="332"/>
    </location>
</feature>
<dbReference type="OrthoDB" id="24041at2"/>
<keyword evidence="2 4" id="KW-0547">Nucleotide-binding</keyword>
<comment type="caution">
    <text evidence="6">The sequence shown here is derived from an EMBL/GenBank/DDBJ whole genome shotgun (WGS) entry which is preliminary data.</text>
</comment>
<organism evidence="6 7">
    <name type="scientific">Embleya scabrispora</name>
    <dbReference type="NCBI Taxonomy" id="159449"/>
    <lineage>
        <taxon>Bacteria</taxon>
        <taxon>Bacillati</taxon>
        <taxon>Actinomycetota</taxon>
        <taxon>Actinomycetes</taxon>
        <taxon>Kitasatosporales</taxon>
        <taxon>Streptomycetaceae</taxon>
        <taxon>Embleya</taxon>
    </lineage>
</organism>
<evidence type="ECO:0000313" key="6">
    <source>
        <dbReference type="EMBL" id="OPC79277.1"/>
    </source>
</evidence>
<evidence type="ECO:0000256" key="1">
    <source>
        <dbReference type="ARBA" id="ARBA00022598"/>
    </source>
</evidence>
<evidence type="ECO:0000256" key="4">
    <source>
        <dbReference type="PROSITE-ProRule" id="PRU00409"/>
    </source>
</evidence>
<keyword evidence="7" id="KW-1185">Reference proteome</keyword>
<dbReference type="InterPro" id="IPR052032">
    <property type="entry name" value="ATP-dep_AA_Ligase"/>
</dbReference>
<dbReference type="Proteomes" id="UP000190037">
    <property type="component" value="Unassembled WGS sequence"/>
</dbReference>
<dbReference type="GO" id="GO:0046872">
    <property type="term" value="F:metal ion binding"/>
    <property type="evidence" value="ECO:0007669"/>
    <property type="project" value="InterPro"/>
</dbReference>
<dbReference type="SUPFAM" id="SSF56059">
    <property type="entry name" value="Glutathione synthetase ATP-binding domain-like"/>
    <property type="match status" value="1"/>
</dbReference>
<dbReference type="PANTHER" id="PTHR43585">
    <property type="entry name" value="FUMIPYRROLE BIOSYNTHESIS PROTEIN C"/>
    <property type="match status" value="1"/>
</dbReference>
<dbReference type="InterPro" id="IPR013815">
    <property type="entry name" value="ATP_grasp_subdomain_1"/>
</dbReference>
<dbReference type="Gene3D" id="3.30.1490.20">
    <property type="entry name" value="ATP-grasp fold, A domain"/>
    <property type="match status" value="1"/>
</dbReference>
<dbReference type="Pfam" id="PF13535">
    <property type="entry name" value="ATP-grasp_4"/>
    <property type="match status" value="1"/>
</dbReference>
<dbReference type="STRING" id="159449.B4N89_35055"/>
<protein>
    <recommendedName>
        <fullName evidence="5">ATP-grasp domain-containing protein</fullName>
    </recommendedName>
</protein>